<dbReference type="InterPro" id="IPR011254">
    <property type="entry name" value="Prismane-like_sf"/>
</dbReference>
<accession>B8FZT4</accession>
<evidence type="ECO:0000256" key="1">
    <source>
        <dbReference type="ARBA" id="ARBA00012244"/>
    </source>
</evidence>
<evidence type="ECO:0000256" key="2">
    <source>
        <dbReference type="ARBA" id="ARBA00022679"/>
    </source>
</evidence>
<protein>
    <recommendedName>
        <fullName evidence="1">CO-methylating acetyl-CoA synthase</fullName>
        <ecNumber evidence="1">2.3.1.169</ecNumber>
    </recommendedName>
</protein>
<dbReference type="GO" id="GO:0043885">
    <property type="term" value="F:anaerobic carbon-monoxide dehydrogenase activity"/>
    <property type="evidence" value="ECO:0007669"/>
    <property type="project" value="InterPro"/>
</dbReference>
<gene>
    <name evidence="3" type="ordered locus">Dhaf_1098</name>
</gene>
<organism evidence="3 4">
    <name type="scientific">Desulfitobacterium hafniense (strain DSM 10664 / DCB-2)</name>
    <dbReference type="NCBI Taxonomy" id="272564"/>
    <lineage>
        <taxon>Bacteria</taxon>
        <taxon>Bacillati</taxon>
        <taxon>Bacillota</taxon>
        <taxon>Clostridia</taxon>
        <taxon>Eubacteriales</taxon>
        <taxon>Desulfitobacteriaceae</taxon>
        <taxon>Desulfitobacterium</taxon>
    </lineage>
</organism>
<dbReference type="RefSeq" id="WP_015943198.1">
    <property type="nucleotide sequence ID" value="NC_011830.1"/>
</dbReference>
<dbReference type="GO" id="GO:0006084">
    <property type="term" value="P:acetyl-CoA metabolic process"/>
    <property type="evidence" value="ECO:0007669"/>
    <property type="project" value="InterPro"/>
</dbReference>
<dbReference type="PANTHER" id="PTHR42281:SF1">
    <property type="entry name" value="ACETYL-COA DECARBONYLASE_SYNTHASE COMPLEX SUBUNIT BETA 1"/>
    <property type="match status" value="1"/>
</dbReference>
<dbReference type="Proteomes" id="UP000007726">
    <property type="component" value="Chromosome"/>
</dbReference>
<sequence length="251" mass="28207">MAVFSQYFGKLNQYKNALTQKVDNYWTLSCFQDVAAINPWLVPGQGRKTGSSIVLKNDVLVELGSPEAGSCSMTLYTNSPHQITDGWITLMGSDITEYTPKKLPFGQVIMVGGEHLTEEDYYYLLQNLNVSEMIEGYMIRSTAESIWCRISKDAAKNGFNFHVLGSVLNWHIKQILPKVKAVEIVFVTTTKEDIEELNQISKEVGEIGRRIKERIWREKGVDIYKCVPGGHCGACEDKTVCDTIRKIGAGR</sequence>
<dbReference type="GO" id="GO:0043884">
    <property type="term" value="F:CO-methylating acetyl-CoA synthase activity"/>
    <property type="evidence" value="ECO:0007669"/>
    <property type="project" value="UniProtKB-EC"/>
</dbReference>
<evidence type="ECO:0000313" key="3">
    <source>
        <dbReference type="EMBL" id="ACL19158.1"/>
    </source>
</evidence>
<evidence type="ECO:0000313" key="4">
    <source>
        <dbReference type="Proteomes" id="UP000007726"/>
    </source>
</evidence>
<dbReference type="SMR" id="B8FZT4"/>
<dbReference type="SUPFAM" id="SSF56821">
    <property type="entry name" value="Prismane protein-like"/>
    <property type="match status" value="1"/>
</dbReference>
<proteinExistence type="predicted"/>
<reference evidence="3 4" key="1">
    <citation type="journal article" date="2012" name="BMC Microbiol.">
        <title>Genome sequence of Desulfitobacterium hafniense DCB-2, a Gram-positive anaerobe capable of dehalogenation and metal reduction.</title>
        <authorList>
            <person name="Kim S.H."/>
            <person name="Harzman C."/>
            <person name="Davis J.K."/>
            <person name="Hutcheson R."/>
            <person name="Broderick J.B."/>
            <person name="Marsh T.L."/>
            <person name="Tiedje J.M."/>
        </authorList>
    </citation>
    <scope>NUCLEOTIDE SEQUENCE [LARGE SCALE GENOMIC DNA]</scope>
    <source>
        <strain evidence="4">DSM 10664 / DCB-2</strain>
    </source>
</reference>
<dbReference type="Gene3D" id="3.30.1650.10">
    <property type="entry name" value="Bifunctional carbon monoxide dehydrogenase/acetyl-coa synthase(codh/acs), Chain M, domain 3"/>
    <property type="match status" value="1"/>
</dbReference>
<keyword evidence="2" id="KW-0808">Transferase</keyword>
<dbReference type="EC" id="2.3.1.169" evidence="1"/>
<dbReference type="InterPro" id="IPR004461">
    <property type="entry name" value="CO_DH/Ac-CoA_synth_bsu"/>
</dbReference>
<dbReference type="HOGENOM" id="CLU_1105744_0_0_9"/>
<dbReference type="AlphaFoldDB" id="B8FZT4"/>
<dbReference type="InterPro" id="IPR038571">
    <property type="entry name" value="CO_DH/Ac-CoA_synth_bsu_3_sf"/>
</dbReference>
<dbReference type="KEGG" id="dhd:Dhaf_1098"/>
<dbReference type="Pfam" id="PF03598">
    <property type="entry name" value="CdhC"/>
    <property type="match status" value="1"/>
</dbReference>
<name>B8FZT4_DESHD</name>
<dbReference type="PANTHER" id="PTHR42281">
    <property type="match status" value="1"/>
</dbReference>
<dbReference type="EMBL" id="CP001336">
    <property type="protein sequence ID" value="ACL19158.1"/>
    <property type="molecule type" value="Genomic_DNA"/>
</dbReference>